<dbReference type="InterPro" id="IPR043502">
    <property type="entry name" value="DNA/RNA_pol_sf"/>
</dbReference>
<dbReference type="Gene3D" id="3.10.20.370">
    <property type="match status" value="1"/>
</dbReference>
<dbReference type="GO" id="GO:0003964">
    <property type="term" value="F:RNA-directed DNA polymerase activity"/>
    <property type="evidence" value="ECO:0007669"/>
    <property type="project" value="UniProtKB-KW"/>
</dbReference>
<feature type="compositionally biased region" description="Basic and acidic residues" evidence="8">
    <location>
        <begin position="1858"/>
        <end position="1868"/>
    </location>
</feature>
<name>A0A5N5F874_9ROSA</name>
<evidence type="ECO:0000313" key="11">
    <source>
        <dbReference type="Proteomes" id="UP000327157"/>
    </source>
</evidence>
<evidence type="ECO:0000256" key="1">
    <source>
        <dbReference type="ARBA" id="ARBA00022448"/>
    </source>
</evidence>
<reference evidence="11" key="2">
    <citation type="submission" date="2019-10" db="EMBL/GenBank/DDBJ databases">
        <title>A de novo genome assembly of a pear dwarfing rootstock.</title>
        <authorList>
            <person name="Wang F."/>
            <person name="Wang J."/>
            <person name="Li S."/>
            <person name="Zhang Y."/>
            <person name="Fang M."/>
            <person name="Ma L."/>
            <person name="Zhao Y."/>
            <person name="Jiang S."/>
        </authorList>
    </citation>
    <scope>NUCLEOTIDE SEQUENCE [LARGE SCALE GENOMIC DNA]</scope>
</reference>
<organism evidence="10 11">
    <name type="scientific">Pyrus ussuriensis x Pyrus communis</name>
    <dbReference type="NCBI Taxonomy" id="2448454"/>
    <lineage>
        <taxon>Eukaryota</taxon>
        <taxon>Viridiplantae</taxon>
        <taxon>Streptophyta</taxon>
        <taxon>Embryophyta</taxon>
        <taxon>Tracheophyta</taxon>
        <taxon>Spermatophyta</taxon>
        <taxon>Magnoliopsida</taxon>
        <taxon>eudicotyledons</taxon>
        <taxon>Gunneridae</taxon>
        <taxon>Pentapetalae</taxon>
        <taxon>rosids</taxon>
        <taxon>fabids</taxon>
        <taxon>Rosales</taxon>
        <taxon>Rosaceae</taxon>
        <taxon>Amygdaloideae</taxon>
        <taxon>Maleae</taxon>
        <taxon>Pyrus</taxon>
    </lineage>
</organism>
<gene>
    <name evidence="10" type="ORF">D8674_009527</name>
</gene>
<dbReference type="Gene3D" id="3.30.420.10">
    <property type="entry name" value="Ribonuclease H-like superfamily/Ribonuclease H"/>
    <property type="match status" value="1"/>
</dbReference>
<evidence type="ECO:0000256" key="7">
    <source>
        <dbReference type="ARBA" id="ARBA00022918"/>
    </source>
</evidence>
<dbReference type="Proteomes" id="UP000327157">
    <property type="component" value="Chromosome 13"/>
</dbReference>
<dbReference type="InterPro" id="IPR036397">
    <property type="entry name" value="RNaseH_sf"/>
</dbReference>
<evidence type="ECO:0000256" key="8">
    <source>
        <dbReference type="SAM" id="MobiDB-lite"/>
    </source>
</evidence>
<keyword evidence="2" id="KW-0808">Transferase</keyword>
<dbReference type="SUPFAM" id="SSF56672">
    <property type="entry name" value="DNA/RNA polymerases"/>
    <property type="match status" value="1"/>
</dbReference>
<reference evidence="10 11" key="1">
    <citation type="submission" date="2019-09" db="EMBL/GenBank/DDBJ databases">
        <authorList>
            <person name="Ou C."/>
        </authorList>
    </citation>
    <scope>NUCLEOTIDE SEQUENCE [LARGE SCALE GENOMIC DNA]</scope>
    <source>
        <strain evidence="10">S2</strain>
        <tissue evidence="10">Leaf</tissue>
    </source>
</reference>
<dbReference type="GO" id="GO:0004519">
    <property type="term" value="F:endonuclease activity"/>
    <property type="evidence" value="ECO:0007669"/>
    <property type="project" value="UniProtKB-KW"/>
</dbReference>
<evidence type="ECO:0000256" key="6">
    <source>
        <dbReference type="ARBA" id="ARBA00022801"/>
    </source>
</evidence>
<dbReference type="PANTHER" id="PTHR45523">
    <property type="entry name" value="TETRATRICOPEPTIDE REPEAT (TPR)-CONTAINING PROTEIN-RELATED"/>
    <property type="match status" value="1"/>
</dbReference>
<dbReference type="CDD" id="cd09274">
    <property type="entry name" value="RNase_HI_RT_Ty3"/>
    <property type="match status" value="1"/>
</dbReference>
<comment type="caution">
    <text evidence="10">The sequence shown here is derived from an EMBL/GenBank/DDBJ whole genome shotgun (WGS) entry which is preliminary data.</text>
</comment>
<dbReference type="InterPro" id="IPR041373">
    <property type="entry name" value="RT_RNaseH"/>
</dbReference>
<dbReference type="GO" id="GO:0015074">
    <property type="term" value="P:DNA integration"/>
    <property type="evidence" value="ECO:0007669"/>
    <property type="project" value="InterPro"/>
</dbReference>
<evidence type="ECO:0000259" key="9">
    <source>
        <dbReference type="PROSITE" id="PS50994"/>
    </source>
</evidence>
<accession>A0A5N5F874</accession>
<evidence type="ECO:0000256" key="5">
    <source>
        <dbReference type="ARBA" id="ARBA00022759"/>
    </source>
</evidence>
<dbReference type="InterPro" id="IPR026854">
    <property type="entry name" value="VPS13_N"/>
</dbReference>
<dbReference type="InterPro" id="IPR001584">
    <property type="entry name" value="Integrase_cat-core"/>
</dbReference>
<keyword evidence="1" id="KW-0813">Transport</keyword>
<dbReference type="Pfam" id="PF17917">
    <property type="entry name" value="RT_RNaseH"/>
    <property type="match status" value="1"/>
</dbReference>
<dbReference type="GO" id="GO:0016787">
    <property type="term" value="F:hydrolase activity"/>
    <property type="evidence" value="ECO:0007669"/>
    <property type="project" value="UniProtKB-KW"/>
</dbReference>
<evidence type="ECO:0000256" key="2">
    <source>
        <dbReference type="ARBA" id="ARBA00022679"/>
    </source>
</evidence>
<evidence type="ECO:0000313" key="10">
    <source>
        <dbReference type="EMBL" id="KAB2599256.1"/>
    </source>
</evidence>
<dbReference type="InterPro" id="IPR009291">
    <property type="entry name" value="Vps62"/>
</dbReference>
<evidence type="ECO:0000256" key="4">
    <source>
        <dbReference type="ARBA" id="ARBA00022722"/>
    </source>
</evidence>
<feature type="domain" description="Integrase catalytic" evidence="9">
    <location>
        <begin position="2855"/>
        <end position="3008"/>
    </location>
</feature>
<keyword evidence="4" id="KW-0540">Nuclease</keyword>
<keyword evidence="11" id="KW-1185">Reference proteome</keyword>
<dbReference type="OrthoDB" id="428159at2759"/>
<keyword evidence="3" id="KW-0548">Nucleotidyltransferase</keyword>
<keyword evidence="5" id="KW-0255">Endonuclease</keyword>
<dbReference type="InterPro" id="IPR012337">
    <property type="entry name" value="RNaseH-like_sf"/>
</dbReference>
<dbReference type="GO" id="GO:0003676">
    <property type="term" value="F:nucleic acid binding"/>
    <property type="evidence" value="ECO:0007669"/>
    <property type="project" value="InterPro"/>
</dbReference>
<proteinExistence type="predicted"/>
<evidence type="ECO:0000256" key="3">
    <source>
        <dbReference type="ARBA" id="ARBA00022695"/>
    </source>
</evidence>
<keyword evidence="7" id="KW-0695">RNA-directed DNA polymerase</keyword>
<dbReference type="EMBL" id="SMOL01000753">
    <property type="protein sequence ID" value="KAB2599256.1"/>
    <property type="molecule type" value="Genomic_DNA"/>
</dbReference>
<sequence length="3449" mass="386641">MFEAYVLHLLRRYLGEYVHGLSVEALRISVWQGDVVLKDLKLKAEALNSLKLPVTVKAGFIGTITLKVPWKSLGKEPVIVLIDRVFILAYPLTDGQNLKEDREKLFEAKLQQIEETEAATLEAMSKSKLGSPPPGNSWLGSLIATIIGNLKISISNVHVRYEDSTSNPGHPFCSGVTLAKLAAVTMDEQGNETFDTSGALDKLRKSLQLERLAMYHDSGSVPWKIDKGWEDLTPEEWIQIFEDGINEPAAAANRKYLVSPINGVLKYHRIGDQERNDSEVPFEKASFVLSDVSLTVIEAQYYDWIKLLEVVSRYKTYVVVSHLRPVVPVSEGPYLWWHYAAKASLQQKKMCYRFSWDRIRDLCQLRRRYIQLYAGSLQHLSNVKNAEIREIERDLDPKVILLWRLLAHAKVESVKTKEAAEQRSFQNQSWFSFMWRTPAEDSAIVDASKGSQLVEERLTKEEWQAIHKLLSYQPEESHSGKDVQNMIRFLVTVSVGQAAARIIDINQTEVVCCRFEQLQVSTKFKNRSTYCDVSLKFYGLSAPEGSLAQSVCSEQKVNALAASFVHCPVGENVDWRLSATISPCHVTVLMESFHRFLEFVKRSNAVSPTVTLETATALQMKIEQVTRRAQEQFQMVLEEQSRFALDIDLDAPKVRVPIRTCGSSKCDSHFLLDFGHFTLHTKDSQHDEQRQNLYSRFFITGRDIAAFFVDCGSDRQSCTLDVPDYDNHLLLSPSPDNVENCYSLIDRCGMAVLVDQIIVPHPSYPSMRISIQVPNLGIHFSPSRFQRLMKLLYIFNGTLETCNASQPALDDFQAETPWSLSDLSTEARILAWRGIGNSVATWQLCYLVLSGINLYVLESEKSQSHQRHTSMAGRQVYEVPPANIGGSLFCVAVSYRGMENQKALESPTTLIIEFRAEHEKAIWLKGLIQATYQASAPPSVNVLGETSNPDTDYGETQTMNSKTADLVINGALVETKIFIYGKTGDKVDEECCETLILEVLANGGKLHMIRWEGDLTLKMKLHSLKIKDELQVRLSTTPQYLACSVLNNDNLVSSPGIVDPHMKEMSALLHEDDDTFTDALPDFMSISDTGLGSQIMDMDTCATTEDVNDDTGFATPQAIIHEKKLVKEKVISGEIFYEADGGDNSNFVSVTFLTRSSSSPDYDGIDTQMNLRMSKLEFFCNRPTLVALIDFGLDLSCVYDVEGSADITKVPDDKPLMNKEKNEESIKGLLGYGKGRVVFYLNMNVDNVTVFLNKEDGSSFAMFVQESFLLDLKVHPSSLSIEGTLGNFRLHDMSLGTDHCWAWLCDIRNPGVESLIKFKFNSYSAEDDDYEGYDYSLCGRLSAVRIIFLYRFVQEITEYFMELATPDTEEAIKLVDKVGGFEWLIQKYEIDGATALKLDLSLDTPIIIVPRNSTSKDFIQLDLGQLKVTNEFSWYGSPEKDPSAVHIDVLHAEILGISMSVGIDGCLGKSMIREGKGLDVYVRRSLRDVFKKVPTFALEVKVGLLHGVMSDKEYKVILDCAYMNLCEEPKLPPSFRGGKSGSMDTMRLLADKVNMNSQLLLSKTVTIVAVVIDNALLELYNGIHAESPFAQIAIEGLWVTYRMTSLSETDLYITIPKFSVVDIRPDTKPEMRLMLGSSADDSKQVSFGSLPLSLNTGSFRKKDSDAEFSHVDLPISTMFLMDYRWRKSSQSFVVRVQQPRVLVVADFLLAVGEFFVPALRTITGREEVMDPTNDLIGKSCSIVFSGPIYKQIEDVVHLSPSRQLVADCLHIDEYTYDGCGKTIHLSEETDTKYLHSTRPHPIIIIGCGKKLRFMNVKIENGSILRKYTHLSNDSSYSLSFEDGVDITLLDSYSSDEDKKSLEDSHKSSDTTNISSDSESDPNMIPSFSFEAQVVSPEFTFYDSSKSCLDDSYGEKLLRAKLDFSFMYASKENDTWVRALVKDLTVEAGSGLIVLDPVDISGGYTSVKDKTNMSLLSTDVCFHLSLSVVSLILNLQTQATSALQFGNSLPLVGCTNFDRIWVSPKENGSCYNLTFWRPRAPSNYVILGDCVTSRPVPPSQAVMAVSNAYGRVRQPIGFNLIGLFSTIQGFGGGDSDVGSDCSLWMPIAPPGYIALGCLANIGKEQPPNHIVYCLRSDLVTSTTYSECLFSSPSNPHFASAFSIWRVENVLGSFHAHSSTECPSKDNCCNLNHLLLWNWNRQQSSPKESASNLAVDIKYASHQTRNQTGNSSRWDIVRSISKANNCFMSTPNFERIWWDKGSDLRRPVSIWRPIARCGYAILGDCITEGLEPPAVGIMFKADDPEVSAKPVQFTKVAHVVGKGFDEVFFWYPLAPPGYASLGCIVSRTGEAPCVDTICCPRMDFVNQANILEAPISRSSTSKGSQCWSVWRVENQASTFLARADLKKPSSRLAYAIGDSLKPKTRENITAEVKLRCFSLTVLDSLCGMMKPLFDTTITNIKCQGVISPQNSCSSMEKATRSNMSPISLKLATMLGQGNYLSTVRAFAELEQKTYPNDEGLKLQPHECATCCATHDTINFTDEDLLLGSKPHNRPLFVSGYVREYKVNRMLVDGGSAINIMPKSTMTIIGIKVNELSLSQGPNAPIFRYIPMSRRKNGQSPFETETRKADTQWHTDNVKLLKTNAVLPLTQLGGAKVARLPQGFIKALPKKLIPQIEVEIDKLIEAGFIREKDVPFVWDKACHNAFESIKKYLSSPPVLGAPVPGKPLILYIAAQENSIGALLAQENESQKEGALYYLSRTLTGAELNYSPIEKMCLALVFAIQKLRHYMHAYTIHLVAKADPVKYVMSKPVLTGRLAKWALLLNQYEIIYVSAKAVKGQALADFLADHPIPADWKISDDLPDEEMILDIVPKYVDEHLASFTTKEHSTDALLKEEVKKETVVRFIKEHIIHRYGVPRYIITDNGKQFSNRLVDELCDKYKFKQHKSSMYHAPANGLAEAFNKTLCNLLKKVIGRTKRDWHERISEALWAYRTTHRTPTRATPYSLVYGVEAKMQSCAFRSWKRWMREGSKLNNTWNATKHDLVLALRRPIITTHKTKSKFTSKWDGPYVIQEIYTNGAYLIMAEDGTVAPTSCSLRHQFQIHKKLPPIVNMGNPSKGSKEICECSKTSGLQTRRLTLCLKIWLFLHLHLSNKEREKWSLHKGCSREAPLLGQTPGAGSTEDRSFEAPILGGTLDDAGKILLSFGVRRFLATIVAVVASCITESSPFKIKPRWPLKKSQVRFKIKCSPPLNQIQLQIKGVSSDLRRRPKESSSPKVFIIHQLFILRSSPDGPLDQQFIHKRTPFEDRIRGLNYKEIVTPKSLIQNIYFIIGMNKTSHFSQLHLITRKRIISNFNPASTQRNIFKNQPIRICISSHFPVHRTSGPFSLACPPSNQQCWACSKGAEGGSRVAAVLEAIHKLFDKYSLDVQMNNYPSVGSDLDRYLGEAVVPWKC</sequence>
<dbReference type="Pfam" id="PF06101">
    <property type="entry name" value="Vps62"/>
    <property type="match status" value="2"/>
</dbReference>
<dbReference type="PANTHER" id="PTHR45523:SF2">
    <property type="entry name" value="OS02G0470600 PROTEIN"/>
    <property type="match status" value="1"/>
</dbReference>
<dbReference type="PROSITE" id="PS50994">
    <property type="entry name" value="INTEGRASE"/>
    <property type="match status" value="1"/>
</dbReference>
<protein>
    <recommendedName>
        <fullName evidence="9">Integrase catalytic domain-containing protein</fullName>
    </recommendedName>
</protein>
<feature type="region of interest" description="Disordered" evidence="8">
    <location>
        <begin position="1858"/>
        <end position="1881"/>
    </location>
</feature>
<dbReference type="Pfam" id="PF12624">
    <property type="entry name" value="VPS13_N"/>
    <property type="match status" value="1"/>
</dbReference>
<reference evidence="10 11" key="3">
    <citation type="submission" date="2019-11" db="EMBL/GenBank/DDBJ databases">
        <title>A de novo genome assembly of a pear dwarfing rootstock.</title>
        <authorList>
            <person name="Wang F."/>
            <person name="Wang J."/>
            <person name="Li S."/>
            <person name="Zhang Y."/>
            <person name="Fang M."/>
            <person name="Ma L."/>
            <person name="Zhao Y."/>
            <person name="Jiang S."/>
        </authorList>
    </citation>
    <scope>NUCLEOTIDE SEQUENCE [LARGE SCALE GENOMIC DNA]</scope>
    <source>
        <strain evidence="10">S2</strain>
        <tissue evidence="10">Leaf</tissue>
    </source>
</reference>
<keyword evidence="6" id="KW-0378">Hydrolase</keyword>
<dbReference type="SUPFAM" id="SSF53098">
    <property type="entry name" value="Ribonuclease H-like"/>
    <property type="match status" value="1"/>
</dbReference>